<accession>A0AAW0AKB8</accession>
<sequence>MPQHGITPVNKRELVDAIVRVLCREVSIHPLEKRKARSGRSPSEQYTLLASPAPQIHPDGNAAHPQTARTKSPSRLTLRATGTLICKSSFYAPKRESRLGVVAAVRHFSSPPSGHLLNASTSSAHASGGPASAPSLERRHARPSNRTRLYPAVVDGLPAWARKAFLGSPIATISGPRPTRHPGATSLHSRSYEIETILASMDSKSKQDAKFCIDSPPTRRTLPISDGTNQHYRLHTPYTTSPATSSSSSSTSPLRR</sequence>
<keyword evidence="3" id="KW-1185">Reference proteome</keyword>
<reference evidence="2 3" key="1">
    <citation type="journal article" date="2024" name="J Genomics">
        <title>Draft genome sequencing and assembly of Favolaschia claudopus CIRM-BRFM 2984 isolated from oak limbs.</title>
        <authorList>
            <person name="Navarro D."/>
            <person name="Drula E."/>
            <person name="Chaduli D."/>
            <person name="Cazenave R."/>
            <person name="Ahrendt S."/>
            <person name="Wang J."/>
            <person name="Lipzen A."/>
            <person name="Daum C."/>
            <person name="Barry K."/>
            <person name="Grigoriev I.V."/>
            <person name="Favel A."/>
            <person name="Rosso M.N."/>
            <person name="Martin F."/>
        </authorList>
    </citation>
    <scope>NUCLEOTIDE SEQUENCE [LARGE SCALE GENOMIC DNA]</scope>
    <source>
        <strain evidence="2 3">CIRM-BRFM 2984</strain>
    </source>
</reference>
<name>A0AAW0AKB8_9AGAR</name>
<evidence type="ECO:0000313" key="3">
    <source>
        <dbReference type="Proteomes" id="UP001362999"/>
    </source>
</evidence>
<feature type="region of interest" description="Disordered" evidence="1">
    <location>
        <begin position="205"/>
        <end position="256"/>
    </location>
</feature>
<comment type="caution">
    <text evidence="2">The sequence shown here is derived from an EMBL/GenBank/DDBJ whole genome shotgun (WGS) entry which is preliminary data.</text>
</comment>
<feature type="compositionally biased region" description="Low complexity" evidence="1">
    <location>
        <begin position="236"/>
        <end position="256"/>
    </location>
</feature>
<protein>
    <submittedName>
        <fullName evidence="2">Uncharacterized protein</fullName>
    </submittedName>
</protein>
<organism evidence="2 3">
    <name type="scientific">Favolaschia claudopus</name>
    <dbReference type="NCBI Taxonomy" id="2862362"/>
    <lineage>
        <taxon>Eukaryota</taxon>
        <taxon>Fungi</taxon>
        <taxon>Dikarya</taxon>
        <taxon>Basidiomycota</taxon>
        <taxon>Agaricomycotina</taxon>
        <taxon>Agaricomycetes</taxon>
        <taxon>Agaricomycetidae</taxon>
        <taxon>Agaricales</taxon>
        <taxon>Marasmiineae</taxon>
        <taxon>Mycenaceae</taxon>
        <taxon>Favolaschia</taxon>
    </lineage>
</organism>
<dbReference type="EMBL" id="JAWWNJ010000060">
    <property type="protein sequence ID" value="KAK7013269.1"/>
    <property type="molecule type" value="Genomic_DNA"/>
</dbReference>
<feature type="region of interest" description="Disordered" evidence="1">
    <location>
        <begin position="53"/>
        <end position="74"/>
    </location>
</feature>
<dbReference type="AlphaFoldDB" id="A0AAW0AKB8"/>
<feature type="region of interest" description="Disordered" evidence="1">
    <location>
        <begin position="114"/>
        <end position="144"/>
    </location>
</feature>
<evidence type="ECO:0000313" key="2">
    <source>
        <dbReference type="EMBL" id="KAK7013269.1"/>
    </source>
</evidence>
<dbReference type="Proteomes" id="UP001362999">
    <property type="component" value="Unassembled WGS sequence"/>
</dbReference>
<feature type="compositionally biased region" description="Low complexity" evidence="1">
    <location>
        <begin position="119"/>
        <end position="135"/>
    </location>
</feature>
<evidence type="ECO:0000256" key="1">
    <source>
        <dbReference type="SAM" id="MobiDB-lite"/>
    </source>
</evidence>
<gene>
    <name evidence="2" type="ORF">R3P38DRAFT_1508710</name>
</gene>
<proteinExistence type="predicted"/>